<dbReference type="OrthoDB" id="271303at2759"/>
<organism evidence="13 14">
    <name type="scientific">Branchiostoma floridae</name>
    <name type="common">Florida lancelet</name>
    <name type="synonym">Amphioxus</name>
    <dbReference type="NCBI Taxonomy" id="7739"/>
    <lineage>
        <taxon>Eukaryota</taxon>
        <taxon>Metazoa</taxon>
        <taxon>Chordata</taxon>
        <taxon>Cephalochordata</taxon>
        <taxon>Leptocardii</taxon>
        <taxon>Amphioxiformes</taxon>
        <taxon>Branchiostomatidae</taxon>
        <taxon>Branchiostoma</taxon>
    </lineage>
</organism>
<dbReference type="SUPFAM" id="SSF55060">
    <property type="entry name" value="GHMP Kinase, C-terminal domain"/>
    <property type="match status" value="1"/>
</dbReference>
<dbReference type="InterPro" id="IPR006204">
    <property type="entry name" value="GHMP_kinase_N_dom"/>
</dbReference>
<dbReference type="GO" id="GO:0050201">
    <property type="term" value="F:fucokinase activity"/>
    <property type="evidence" value="ECO:0000318"/>
    <property type="project" value="GO_Central"/>
</dbReference>
<dbReference type="InterPro" id="IPR013750">
    <property type="entry name" value="GHMP_kinase_C_dom"/>
</dbReference>
<sequence>MKRSWTAIVLTCQNIDSAHAYQDELTLRQRKGLIPADTLLLTVEDPKAHVGSGGATLNALLIVAEHLSARSHFTVVNSDVLSDADVLIMHMGRDFPYNPCGKAFTTLPATLTADTAVGYDGLFCNLDSLLDTMTRKISPGSPPGVWVCSTDMLLTVPNILEVDWTDFDGVCAITVAADVTYARNHGVYKVNTEGTVEDIVYKPSNVGMQELVTAEGTVHLVAGVVFLSSSAAERLLTVHVTPPLDACTYLGLDSGAEPIKLSLFFDILLCMATLVTEEAFVSGDRSGQYGGTPRPRNEREVMTMRNARALLWKTLRGINVKAVCIPNGRHDYMTENASVHLQHLVKCPLQTDPICNLTWAPITHSAIQDGCTVEDGSVAVNSVLEGGVCVSSGSAVSHCDLKVSCWLVLFLCSSVENVNMFLWFPFRSMVSTLYCGPICIPEGCYLHALGEEVSQILRAAELVPHTVLQCFHVKLFGTNTATVYTVFGTKDGLQATAGEDNTFCNESWDVFFQRTGILHGDLWGPHMPADECCLMNAKLFPVFHPTEPVGIAEVLWLLHNSKGVSLLERWRGSWRVSLQEVLSCVDHSAEFKWRRDLFYSVGQHHVRKVLLSGKGGCLLPFFKSAAVEGYHRQVLGTLDQVALEACPQVVTSTATPGVTARTLACIADVLGSLVGGQWGLRSGPAANKKWQPAYQLLEAGEYAAGVQALALEREFWLDSSRPDLLIRAARHYEGAEQILRRQIVMTAKQFIHTQQSPVPSMGQWGVAECPARIDLSGGWSDTPPITYEHGGSVTNVALLIDGKKPIGAKARRIQEPELVLVIDSNLDNSSVRLTCTELSDMETYCQPHAPGALLKACVMCADLVTLPSPTSLREQLQTRHGGGFELHTWSDIPHGSGLGTSSILAGAILAVLYKVTGREADNLSLMHGVLYVEQLLTSGGGWQDQVGGLDPAVKIGRCRPQIPVKVEVEHISVSDEVLQALNSRLVLVYTGKTRLARNLLQDVVRNWYARLPEVVANCDDLVTNAEDCAKAFREGDLGALGACMDRYWEQKKKMAPGCEPVAVRKMMTALKPHVYGQVLAGAGGGGFMCVLTRDPGGLQIVRNILQTAGVGEDVSIHTAEVDTTGITVTTLE</sequence>
<dbReference type="Gene3D" id="3.30.230.120">
    <property type="match status" value="1"/>
</dbReference>
<protein>
    <recommendedName>
        <fullName evidence="9">L-fucose kinase</fullName>
        <ecNumber evidence="8">2.7.1.52</ecNumber>
    </recommendedName>
</protein>
<dbReference type="Pfam" id="PF08544">
    <property type="entry name" value="GHMP_kinases_C"/>
    <property type="match status" value="1"/>
</dbReference>
<dbReference type="GeneID" id="118418081"/>
<keyword evidence="2" id="KW-0547">Nucleotide-binding</keyword>
<evidence type="ECO:0000259" key="10">
    <source>
        <dbReference type="Pfam" id="PF00288"/>
    </source>
</evidence>
<dbReference type="InterPro" id="IPR020568">
    <property type="entry name" value="Ribosomal_Su5_D2-typ_SF"/>
</dbReference>
<dbReference type="EC" id="2.7.1.52" evidence="8"/>
<dbReference type="Pfam" id="PF00288">
    <property type="entry name" value="GHMP_kinases_N"/>
    <property type="match status" value="1"/>
</dbReference>
<keyword evidence="3" id="KW-0418">Kinase</keyword>
<evidence type="ECO:0000256" key="6">
    <source>
        <dbReference type="ARBA" id="ARBA00052616"/>
    </source>
</evidence>
<evidence type="ECO:0000256" key="5">
    <source>
        <dbReference type="ARBA" id="ARBA00038121"/>
    </source>
</evidence>
<comment type="function">
    <text evidence="7">Takes part in the salvage pathway for reutilization of fucose from the degradation of oligosaccharides.</text>
</comment>
<dbReference type="FunFam" id="3.30.230.120:FF:000001">
    <property type="entry name" value="L-fucose kinase"/>
    <property type="match status" value="1"/>
</dbReference>
<evidence type="ECO:0000313" key="13">
    <source>
        <dbReference type="Proteomes" id="UP000001554"/>
    </source>
</evidence>
<dbReference type="PRINTS" id="PR00959">
    <property type="entry name" value="MEVGALKINASE"/>
</dbReference>
<comment type="catalytic activity">
    <reaction evidence="6">
        <text>L-fucose + ATP = beta-L-fucose 1-phosphate + ADP + H(+)</text>
        <dbReference type="Rhea" id="RHEA:13241"/>
        <dbReference type="ChEBI" id="CHEBI:2181"/>
        <dbReference type="ChEBI" id="CHEBI:15378"/>
        <dbReference type="ChEBI" id="CHEBI:30616"/>
        <dbReference type="ChEBI" id="CHEBI:57268"/>
        <dbReference type="ChEBI" id="CHEBI:456216"/>
        <dbReference type="EC" id="2.7.1.52"/>
    </reaction>
</comment>
<dbReference type="SUPFAM" id="SSF54211">
    <property type="entry name" value="Ribosomal protein S5 domain 2-like"/>
    <property type="match status" value="1"/>
</dbReference>
<evidence type="ECO:0000256" key="4">
    <source>
        <dbReference type="ARBA" id="ARBA00022840"/>
    </source>
</evidence>
<dbReference type="Pfam" id="PF07959">
    <property type="entry name" value="Fucose_pyrophosphorylase"/>
    <property type="match status" value="2"/>
</dbReference>
<dbReference type="PANTHER" id="PTHR32463:SF0">
    <property type="entry name" value="L-FUCOSE KINASE"/>
    <property type="match status" value="1"/>
</dbReference>
<feature type="domain" description="GDP-fucose pyrophosphorylase" evidence="11">
    <location>
        <begin position="78"/>
        <end position="403"/>
    </location>
</feature>
<feature type="domain" description="GHMP kinase N-terminal" evidence="10">
    <location>
        <begin position="875"/>
        <end position="946"/>
    </location>
</feature>
<evidence type="ECO:0000256" key="2">
    <source>
        <dbReference type="ARBA" id="ARBA00022741"/>
    </source>
</evidence>
<feature type="domain" description="GHMP kinase C-terminal" evidence="12">
    <location>
        <begin position="1029"/>
        <end position="1109"/>
    </location>
</feature>
<dbReference type="InterPro" id="IPR052203">
    <property type="entry name" value="GHMP_Kinase-Related"/>
</dbReference>
<evidence type="ECO:0000256" key="8">
    <source>
        <dbReference type="ARBA" id="ARBA00066363"/>
    </source>
</evidence>
<proteinExistence type="inferred from homology"/>
<dbReference type="Proteomes" id="UP000001554">
    <property type="component" value="Chromosome 6"/>
</dbReference>
<evidence type="ECO:0000256" key="7">
    <source>
        <dbReference type="ARBA" id="ARBA00059365"/>
    </source>
</evidence>
<keyword evidence="4" id="KW-0067">ATP-binding</keyword>
<dbReference type="GO" id="GO:0005524">
    <property type="term" value="F:ATP binding"/>
    <property type="evidence" value="ECO:0007669"/>
    <property type="project" value="UniProtKB-KW"/>
</dbReference>
<dbReference type="KEGG" id="bfo:118418081"/>
<evidence type="ECO:0000313" key="14">
    <source>
        <dbReference type="RefSeq" id="XP_035679801.1"/>
    </source>
</evidence>
<name>A0A9J7MUV5_BRAFL</name>
<accession>A0A9J7MUV5</accession>
<gene>
    <name evidence="14" type="primary">LOC118418081</name>
</gene>
<dbReference type="InterPro" id="IPR012887">
    <property type="entry name" value="GDP_fucose_pyrophosphorylase"/>
</dbReference>
<reference evidence="14" key="2">
    <citation type="submission" date="2025-08" db="UniProtKB">
        <authorList>
            <consortium name="RefSeq"/>
        </authorList>
    </citation>
    <scope>IDENTIFICATION</scope>
    <source>
        <strain evidence="14">S238N-H82</strain>
        <tissue evidence="14">Testes</tissue>
    </source>
</reference>
<dbReference type="AlphaFoldDB" id="A0A9J7MUV5"/>
<keyword evidence="13" id="KW-1185">Reference proteome</keyword>
<evidence type="ECO:0000256" key="3">
    <source>
        <dbReference type="ARBA" id="ARBA00022777"/>
    </source>
</evidence>
<dbReference type="GO" id="GO:0042352">
    <property type="term" value="P:GDP-L-fucose salvage"/>
    <property type="evidence" value="ECO:0000318"/>
    <property type="project" value="GO_Central"/>
</dbReference>
<dbReference type="RefSeq" id="XP_035679801.1">
    <property type="nucleotide sequence ID" value="XM_035823908.1"/>
</dbReference>
<evidence type="ECO:0000256" key="1">
    <source>
        <dbReference type="ARBA" id="ARBA00022679"/>
    </source>
</evidence>
<reference evidence="13" key="1">
    <citation type="journal article" date="2020" name="Nat. Ecol. Evol.">
        <title>Deeply conserved synteny resolves early events in vertebrate evolution.</title>
        <authorList>
            <person name="Simakov O."/>
            <person name="Marletaz F."/>
            <person name="Yue J.X."/>
            <person name="O'Connell B."/>
            <person name="Jenkins J."/>
            <person name="Brandt A."/>
            <person name="Calef R."/>
            <person name="Tung C.H."/>
            <person name="Huang T.K."/>
            <person name="Schmutz J."/>
            <person name="Satoh N."/>
            <person name="Yu J.K."/>
            <person name="Putnam N.H."/>
            <person name="Green R.E."/>
            <person name="Rokhsar D.S."/>
        </authorList>
    </citation>
    <scope>NUCLEOTIDE SEQUENCE [LARGE SCALE GENOMIC DNA]</scope>
    <source>
        <strain evidence="13">S238N-H82</strain>
    </source>
</reference>
<dbReference type="OMA" id="QRWREAW"/>
<dbReference type="PANTHER" id="PTHR32463">
    <property type="entry name" value="L-FUCOSE KINASE"/>
    <property type="match status" value="1"/>
</dbReference>
<keyword evidence="1" id="KW-0808">Transferase</keyword>
<evidence type="ECO:0000259" key="11">
    <source>
        <dbReference type="Pfam" id="PF07959"/>
    </source>
</evidence>
<evidence type="ECO:0000259" key="12">
    <source>
        <dbReference type="Pfam" id="PF08544"/>
    </source>
</evidence>
<feature type="domain" description="GDP-fucose pyrophosphorylase" evidence="11">
    <location>
        <begin position="435"/>
        <end position="545"/>
    </location>
</feature>
<comment type="similarity">
    <text evidence="5">Belongs to the GHMP kinase family.</text>
</comment>
<dbReference type="InterPro" id="IPR036554">
    <property type="entry name" value="GHMP_kinase_C_sf"/>
</dbReference>
<evidence type="ECO:0000256" key="9">
    <source>
        <dbReference type="ARBA" id="ARBA00071656"/>
    </source>
</evidence>